<keyword evidence="9" id="KW-1185">Reference proteome</keyword>
<dbReference type="PANTHER" id="PTHR46566">
    <property type="entry name" value="1-PHOSPHOFRUCTOKINASE-RELATED"/>
    <property type="match status" value="1"/>
</dbReference>
<name>A0AA97FIE0_9MICO</name>
<dbReference type="GO" id="GO:0008443">
    <property type="term" value="F:phosphofructokinase activity"/>
    <property type="evidence" value="ECO:0007669"/>
    <property type="project" value="TreeGrafter"/>
</dbReference>
<accession>A0AA97FIE0</accession>
<keyword evidence="5" id="KW-0067">ATP-binding</keyword>
<keyword evidence="4 8" id="KW-0418">Kinase</keyword>
<evidence type="ECO:0000256" key="6">
    <source>
        <dbReference type="PIRNR" id="PIRNR000535"/>
    </source>
</evidence>
<evidence type="ECO:0000313" key="9">
    <source>
        <dbReference type="Proteomes" id="UP001305498"/>
    </source>
</evidence>
<sequence length="316" mass="31043">MIVTLTANPSLDRTVVLAEPLRPGEVQQAVASHEDPGGKGVNVARVLRGSGSDALAVLPLAEGDPYAGVLADAVAARAVPVAGLARSNIAVTDPAGTTTKVNLPGAELSAEEADALVDAVVVAARDARAEAVALCGSLPPGVDDGFYARVAAAVRAGVDPAPLVVVDTSGPALAATVASAHPDLIKPNELELAELAGVGVPAGPDLVDAVARIAREVVPAKVGAALVTLGGEGAVLVTADGAWHAPIPAGVQVQSTVGAGDSSLAGYLLAFLAGASEDDLLRSAVRYGSATASLPGTQLASPADLPAGDIPVRAIP</sequence>
<evidence type="ECO:0000259" key="7">
    <source>
        <dbReference type="Pfam" id="PF00294"/>
    </source>
</evidence>
<dbReference type="InterPro" id="IPR011611">
    <property type="entry name" value="PfkB_dom"/>
</dbReference>
<evidence type="ECO:0000256" key="5">
    <source>
        <dbReference type="ARBA" id="ARBA00022840"/>
    </source>
</evidence>
<protein>
    <submittedName>
        <fullName evidence="8">Hexose kinase</fullName>
        <ecNumber evidence="8">2.7.1.-</ecNumber>
    </submittedName>
</protein>
<keyword evidence="3" id="KW-0547">Nucleotide-binding</keyword>
<dbReference type="GO" id="GO:0005524">
    <property type="term" value="F:ATP binding"/>
    <property type="evidence" value="ECO:0007669"/>
    <property type="project" value="UniProtKB-KW"/>
</dbReference>
<dbReference type="GO" id="GO:0005829">
    <property type="term" value="C:cytosol"/>
    <property type="evidence" value="ECO:0007669"/>
    <property type="project" value="TreeGrafter"/>
</dbReference>
<dbReference type="Gene3D" id="3.40.1190.20">
    <property type="match status" value="1"/>
</dbReference>
<dbReference type="InterPro" id="IPR017583">
    <property type="entry name" value="Tagatose/fructose_Pkinase"/>
</dbReference>
<reference evidence="8 9" key="1">
    <citation type="submission" date="2023-02" db="EMBL/GenBank/DDBJ databases">
        <title>Microbacterium betulae sp. nov., isolated from birch wood.</title>
        <authorList>
            <person name="Pasciak M."/>
            <person name="Pawlik K.J."/>
            <person name="Martynowski D."/>
            <person name="Laczmanski L."/>
            <person name="Ciekot J."/>
            <person name="Szponar B."/>
            <person name="Wojcik-Fatla A."/>
            <person name="Mackiewicz B."/>
            <person name="Farian E."/>
            <person name="Cholewa G."/>
            <person name="Cholewa A."/>
            <person name="Dutkiewicz J."/>
        </authorList>
    </citation>
    <scope>NUCLEOTIDE SEQUENCE [LARGE SCALE GENOMIC DNA]</scope>
    <source>
        <strain evidence="8 9">AB</strain>
    </source>
</reference>
<feature type="domain" description="Carbohydrate kinase PfkB" evidence="7">
    <location>
        <begin position="20"/>
        <end position="302"/>
    </location>
</feature>
<comment type="similarity">
    <text evidence="1">Belongs to the carbohydrate kinase PfkB family.</text>
</comment>
<gene>
    <name evidence="8" type="ORF">N8K70_02690</name>
</gene>
<dbReference type="InterPro" id="IPR002173">
    <property type="entry name" value="Carboh/pur_kinase_PfkB_CS"/>
</dbReference>
<dbReference type="PIRSF" id="PIRSF000535">
    <property type="entry name" value="1PFK/6PFK/LacC"/>
    <property type="match status" value="1"/>
</dbReference>
<dbReference type="EMBL" id="CP118157">
    <property type="protein sequence ID" value="WOF23605.1"/>
    <property type="molecule type" value="Genomic_DNA"/>
</dbReference>
<evidence type="ECO:0000256" key="2">
    <source>
        <dbReference type="ARBA" id="ARBA00022679"/>
    </source>
</evidence>
<dbReference type="KEGG" id="mbet:N8K70_02690"/>
<evidence type="ECO:0000256" key="4">
    <source>
        <dbReference type="ARBA" id="ARBA00022777"/>
    </source>
</evidence>
<dbReference type="InterPro" id="IPR029056">
    <property type="entry name" value="Ribokinase-like"/>
</dbReference>
<dbReference type="SUPFAM" id="SSF53613">
    <property type="entry name" value="Ribokinase-like"/>
    <property type="match status" value="1"/>
</dbReference>
<dbReference type="PROSITE" id="PS00584">
    <property type="entry name" value="PFKB_KINASES_2"/>
    <property type="match status" value="1"/>
</dbReference>
<dbReference type="EC" id="2.7.1.-" evidence="8"/>
<dbReference type="PANTHER" id="PTHR46566:SF5">
    <property type="entry name" value="1-PHOSPHOFRUCTOKINASE"/>
    <property type="match status" value="1"/>
</dbReference>
<dbReference type="Pfam" id="PF00294">
    <property type="entry name" value="PfkB"/>
    <property type="match status" value="1"/>
</dbReference>
<dbReference type="RefSeq" id="WP_317140076.1">
    <property type="nucleotide sequence ID" value="NZ_CP118157.1"/>
</dbReference>
<evidence type="ECO:0000256" key="1">
    <source>
        <dbReference type="ARBA" id="ARBA00010688"/>
    </source>
</evidence>
<dbReference type="NCBIfam" id="TIGR03168">
    <property type="entry name" value="1-PFK"/>
    <property type="match status" value="1"/>
</dbReference>
<evidence type="ECO:0000256" key="3">
    <source>
        <dbReference type="ARBA" id="ARBA00022741"/>
    </source>
</evidence>
<evidence type="ECO:0000313" key="8">
    <source>
        <dbReference type="EMBL" id="WOF23605.1"/>
    </source>
</evidence>
<organism evidence="8 9">
    <name type="scientific">Microbacterium betulae</name>
    <dbReference type="NCBI Taxonomy" id="2981139"/>
    <lineage>
        <taxon>Bacteria</taxon>
        <taxon>Bacillati</taxon>
        <taxon>Actinomycetota</taxon>
        <taxon>Actinomycetes</taxon>
        <taxon>Micrococcales</taxon>
        <taxon>Microbacteriaceae</taxon>
        <taxon>Microbacterium</taxon>
    </lineage>
</organism>
<dbReference type="AlphaFoldDB" id="A0AA97FIE0"/>
<proteinExistence type="inferred from homology"/>
<dbReference type="Proteomes" id="UP001305498">
    <property type="component" value="Chromosome"/>
</dbReference>
<keyword evidence="2 6" id="KW-0808">Transferase</keyword>